<evidence type="ECO:0000313" key="3">
    <source>
        <dbReference type="Proteomes" id="UP000252167"/>
    </source>
</evidence>
<keyword evidence="3" id="KW-1185">Reference proteome</keyword>
<dbReference type="Pfam" id="PF11716">
    <property type="entry name" value="MDMPI_N"/>
    <property type="match status" value="1"/>
</dbReference>
<evidence type="ECO:0000259" key="1">
    <source>
        <dbReference type="Pfam" id="PF11716"/>
    </source>
</evidence>
<dbReference type="Proteomes" id="UP000252167">
    <property type="component" value="Unassembled WGS sequence"/>
</dbReference>
<dbReference type="AlphaFoldDB" id="A0A365YK10"/>
<feature type="domain" description="Mycothiol-dependent maleylpyruvate isomerase metal-binding" evidence="1">
    <location>
        <begin position="11"/>
        <end position="56"/>
    </location>
</feature>
<dbReference type="InterPro" id="IPR017517">
    <property type="entry name" value="Maleyloyr_isom"/>
</dbReference>
<dbReference type="SUPFAM" id="SSF109854">
    <property type="entry name" value="DinB/YfiT-like putative metalloenzymes"/>
    <property type="match status" value="1"/>
</dbReference>
<reference evidence="2 3" key="1">
    <citation type="submission" date="2018-01" db="EMBL/GenBank/DDBJ databases">
        <title>Glutamicibacter soli strain NHPC-3 Whole genome sequence and assembly.</title>
        <authorList>
            <person name="Choudhury P."/>
            <person name="Gupta D."/>
            <person name="Sengupta K."/>
            <person name="Jawed A."/>
            <person name="Sultana N."/>
            <person name="Saha P."/>
        </authorList>
    </citation>
    <scope>NUCLEOTIDE SEQUENCE [LARGE SCALE GENOMIC DNA]</scope>
    <source>
        <strain evidence="2 3">NHPC-3</strain>
    </source>
</reference>
<dbReference type="Gene3D" id="1.20.120.450">
    <property type="entry name" value="dinb family like domain"/>
    <property type="match status" value="1"/>
</dbReference>
<organism evidence="2 3">
    <name type="scientific">Glutamicibacter soli</name>
    <dbReference type="NCBI Taxonomy" id="453836"/>
    <lineage>
        <taxon>Bacteria</taxon>
        <taxon>Bacillati</taxon>
        <taxon>Actinomycetota</taxon>
        <taxon>Actinomycetes</taxon>
        <taxon>Micrococcales</taxon>
        <taxon>Micrococcaceae</taxon>
        <taxon>Glutamicibacter</taxon>
    </lineage>
</organism>
<dbReference type="InterPro" id="IPR034660">
    <property type="entry name" value="DinB/YfiT-like"/>
</dbReference>
<protein>
    <recommendedName>
        <fullName evidence="1">Mycothiol-dependent maleylpyruvate isomerase metal-binding domain-containing protein</fullName>
    </recommendedName>
</protein>
<dbReference type="EMBL" id="POAF01000002">
    <property type="protein sequence ID" value="RBM02727.1"/>
    <property type="molecule type" value="Genomic_DNA"/>
</dbReference>
<dbReference type="RefSeq" id="WP_113606690.1">
    <property type="nucleotide sequence ID" value="NZ_POAF01000002.1"/>
</dbReference>
<accession>A0A365YK10</accession>
<name>A0A365YK10_9MICC</name>
<dbReference type="NCBIfam" id="TIGR03083">
    <property type="entry name" value="maleylpyruvate isomerase family mycothiol-dependent enzyme"/>
    <property type="match status" value="1"/>
</dbReference>
<gene>
    <name evidence="2" type="ORF">C1H84_04675</name>
</gene>
<dbReference type="InterPro" id="IPR024344">
    <property type="entry name" value="MDMPI_metal-binding"/>
</dbReference>
<dbReference type="GO" id="GO:0046872">
    <property type="term" value="F:metal ion binding"/>
    <property type="evidence" value="ECO:0007669"/>
    <property type="project" value="InterPro"/>
</dbReference>
<proteinExistence type="predicted"/>
<comment type="caution">
    <text evidence="2">The sequence shown here is derived from an EMBL/GenBank/DDBJ whole genome shotgun (WGS) entry which is preliminary data.</text>
</comment>
<evidence type="ECO:0000313" key="2">
    <source>
        <dbReference type="EMBL" id="RBM02727.1"/>
    </source>
</evidence>
<sequence length="209" mass="22428">MDDAARWRLIDEERQRLDNVLAALQPGQWELPTLCEDWDVQHVVAHLSAAGSTATPGWLVNMARSGFNTDRHNTRLLAGQLGRDFSETLARYRLARTRRIAPLGSSQGLLGEVLVHGQDIARPNNLALEPSAPAVREVAEFFAAKDCAVNSKGLVKGLALVALDNDFATGAGPEVRGSLLDLVMAMAGRREACPRLEGDGAAALAARIG</sequence>